<evidence type="ECO:0000256" key="7">
    <source>
        <dbReference type="ARBA" id="ARBA00023054"/>
    </source>
</evidence>
<dbReference type="Pfam" id="PF23160">
    <property type="entry name" value="Spectrin_1st_PEPL"/>
    <property type="match status" value="1"/>
</dbReference>
<dbReference type="PANTHER" id="PTHR23169">
    <property type="entry name" value="ENVOPLAKIN"/>
    <property type="match status" value="1"/>
</dbReference>
<dbReference type="InterPro" id="IPR001101">
    <property type="entry name" value="Plectin_repeat"/>
</dbReference>
<keyword evidence="4" id="KW-0963">Cytoplasm</keyword>
<feature type="coiled-coil region" evidence="9">
    <location>
        <begin position="438"/>
        <end position="465"/>
    </location>
</feature>
<evidence type="ECO:0000256" key="1">
    <source>
        <dbReference type="ARBA" id="ARBA00004496"/>
    </source>
</evidence>
<feature type="coiled-coil region" evidence="9">
    <location>
        <begin position="1168"/>
        <end position="1255"/>
    </location>
</feature>
<dbReference type="Gene3D" id="1.20.58.60">
    <property type="match status" value="4"/>
</dbReference>
<comment type="caution">
    <text evidence="11">The sequence shown here is derived from an EMBL/GenBank/DDBJ whole genome shotgun (WGS) entry which is preliminary data.</text>
</comment>
<feature type="coiled-coil region" evidence="9">
    <location>
        <begin position="277"/>
        <end position="304"/>
    </location>
</feature>
<evidence type="ECO:0000259" key="10">
    <source>
        <dbReference type="PROSITE" id="PS50002"/>
    </source>
</evidence>
<keyword evidence="5" id="KW-0597">Phosphoprotein</keyword>
<organism evidence="11 12">
    <name type="scientific">Ranitomeya imitator</name>
    <name type="common">mimic poison frog</name>
    <dbReference type="NCBI Taxonomy" id="111125"/>
    <lineage>
        <taxon>Eukaryota</taxon>
        <taxon>Metazoa</taxon>
        <taxon>Chordata</taxon>
        <taxon>Craniata</taxon>
        <taxon>Vertebrata</taxon>
        <taxon>Euteleostomi</taxon>
        <taxon>Amphibia</taxon>
        <taxon>Batrachia</taxon>
        <taxon>Anura</taxon>
        <taxon>Neobatrachia</taxon>
        <taxon>Hyloidea</taxon>
        <taxon>Dendrobatidae</taxon>
        <taxon>Dendrobatinae</taxon>
        <taxon>Ranitomeya</taxon>
    </lineage>
</organism>
<feature type="coiled-coil region" evidence="9">
    <location>
        <begin position="539"/>
        <end position="566"/>
    </location>
</feature>
<comment type="similarity">
    <text evidence="2">Belongs to the plakin or cytolinker family.</text>
</comment>
<dbReference type="PROSITE" id="PS50002">
    <property type="entry name" value="SH3"/>
    <property type="match status" value="1"/>
</dbReference>
<feature type="coiled-coil region" evidence="9">
    <location>
        <begin position="1117"/>
        <end position="1144"/>
    </location>
</feature>
<dbReference type="SMART" id="SM00150">
    <property type="entry name" value="SPEC"/>
    <property type="match status" value="3"/>
</dbReference>
<evidence type="ECO:0000313" key="12">
    <source>
        <dbReference type="Proteomes" id="UP001176940"/>
    </source>
</evidence>
<sequence length="1975" mass="230782">MAREPGDLRTWHGDLRTWHGDLRTYGHGTGTYGHGTETCGHTDMAQGPADMARRPVDTRTWHGDLRTHEHGTGTCGHTNMARGPVDTQTWHGDLRTWHGNLWIYGHGTGTCGHMDMAQGPADMARGPADMARGHTDMARGPADMARGHTDMVQDLQTYGHGTGTYGHGPGPADMARGHTDIAWEPTDMAWGPADMFRGVSNKELSDLIDRLQKNADQVERNVVDTDSKLQKDVEKLLAQQPVMYKDITANNMSETERLIVVLETDAILARQLNHPQGDMIQEDIRQLKERLNSQKKKHDQIYNQNVAVLDAPKVNWGKVIDDKMDQLNNATFATDLPNLENQIMEHNMLHNEVKAIGDHVNKDTDKEYISGLQVKYQKLLSASQKRQRDLGTLQDYMQRCTNELYWLDQQEKERMEYDWSDRNTDYISRRRQYEASTDNFIQRSLETKEQEINKLQEEGDKLLEAGHPAKVPIEAHMEAVHADWKEYLNLLICEENHLKYMEDYHQYYRDAKDTQDLLKKVDSDLDHKYNPDFKDSYQIEAQLRDLEDQDKALDKYEEVVRSLQKRSHQVVPLKFRRETPLKPIPVEAVCDFYSEEGEISRGAQYTLKANRGEKWEVTDSNGKKLVAPGVCFTIPPTDPEALTLAESTANQYRNTKQKASGCKNALVQRCEDLKRESKVTTNAQDTQGRQLLAGMDRVITDLDRQEKSISSYLRPPLEQNRAVQDSSERLKELKNIANNVQRITPEKSQRVQECEVYLSKAPEASSAPILRSKINETNKKYERVTDLLSTAQDKIEASNNLEGSLQKSRDFLSTYETKLGQDDTVPEDPRAVDKKLQELSTISSELQKGRGVLAESENNLHSSKLSCQNLANRFQEHCPDIERQEGEVSKLNQRYSQLDQQIQSRSQGLQKAKTAYSNYRNSYDQLDGWLHNLPSYEPKDTDSVNQVETKLKNQRLLLAEITDREQDLDHVTSSAHQYQQAVKDYELDSEKLRSVLDMDNRRNTYTRRSRVLSPANKVKEEEADLSARFTEASAVNKQRMQSLEFAQSLLRQVRCEIIKKFPISTMVEAFQKMPYRRLTMLCTLYQQQPEVEVQKQSIQMSRSEKPTEETWKIKKMLDDEAQRRQQLESEIRSTQEEIIYLQNQKPQETIVKKEVLKKVPDPQLEDEYHKVLEKVSEEQRRNKSLQDELNSLRYKVRSLEYEQKDGGQQYIVKEVLRIEKDKEQQEDFLRLKEELEQLNRQKGAKQNEIASLKERIFILTEEKNKPQEKVTEKEVVKLQNDPQLASEYRTLQENMQRESSLRQKDEEELQLLQEKLKRLEKERAMAEGKITVKEVLKVEKDHASEREVADLRRQYEDEMSKIRITQREKNELIRKITILEEENAKVVVQEKVREIIRPDPKAESELANLRLELIEQERKYRSAEEQVKVLQNELTTIRARGPQVEVKEITKEVIKHKTDPELITELERLRQEILEKTRVVERSELEITQLKQEIQSWIDTKPQVQIKEVVQEVMQYREDPATKNEVETLRATLAEEQKKRLDLERERMAQEDKIRQKERELSQVREKVVQQEVVKYEEDPLLKSEVNSLSKNIESELKQKDQLQDELRKLQWRKSELERQLEELERERQARREAELEIQRLKIRLNELEQREIETKEKVTLKQKVVLQQDPQQEKEHNLLKLQVEEERHRRQILETELDVLRKKLVTLEKMDVKEKVVFTEKIEVEKDPETELEIKRLKTVLDEEGKRRVELESEVDRLQSQLSEIEFSNSKSNKELEYLREEVHKLQMEKQGLQLEARHLQSEIEITIKEAQGLRSLTQVDSGTNLDSRLSALEQELRELKKISRDKDAEIEQLEKRLETMQIKREQRENHLRRSIVVIDPDTGREMSPEEARKLGLIDWKMFVNLQSQECDWEETTIKGPNGDSSVIHDRKSGKKFNIEDALRSGRITKRQYESYLNKEMPIQEFAALVSGKK</sequence>
<accession>A0ABN9LZ39</accession>
<evidence type="ECO:0000256" key="6">
    <source>
        <dbReference type="ARBA" id="ARBA00022737"/>
    </source>
</evidence>
<feature type="domain" description="SH3" evidence="10">
    <location>
        <begin position="581"/>
        <end position="637"/>
    </location>
</feature>
<dbReference type="Gene3D" id="3.30.160.780">
    <property type="match status" value="1"/>
</dbReference>
<proteinExistence type="inferred from homology"/>
<keyword evidence="6" id="KW-0677">Repeat</keyword>
<dbReference type="SMART" id="SM00250">
    <property type="entry name" value="PLEC"/>
    <property type="match status" value="2"/>
</dbReference>
<dbReference type="Pfam" id="PF21019">
    <property type="entry name" value="Spectrin_3"/>
    <property type="match status" value="1"/>
</dbReference>
<dbReference type="CDD" id="cd00176">
    <property type="entry name" value="SPEC"/>
    <property type="match status" value="1"/>
</dbReference>
<dbReference type="InterPro" id="IPR058847">
    <property type="entry name" value="Plectin_PPL"/>
</dbReference>
<feature type="coiled-coil region" evidence="9">
    <location>
        <begin position="1406"/>
        <end position="1440"/>
    </location>
</feature>
<keyword evidence="7 9" id="KW-0175">Coiled coil</keyword>
<keyword evidence="12" id="KW-1185">Reference proteome</keyword>
<dbReference type="InterPro" id="IPR043197">
    <property type="entry name" value="Plakin"/>
</dbReference>
<dbReference type="InterPro" id="IPR035915">
    <property type="entry name" value="Plakin_repeat_sf"/>
</dbReference>
<evidence type="ECO:0000256" key="5">
    <source>
        <dbReference type="ARBA" id="ARBA00022553"/>
    </source>
</evidence>
<dbReference type="SUPFAM" id="SSF75399">
    <property type="entry name" value="Plakin repeat"/>
    <property type="match status" value="1"/>
</dbReference>
<evidence type="ECO:0000313" key="11">
    <source>
        <dbReference type="EMBL" id="CAJ0954742.1"/>
    </source>
</evidence>
<dbReference type="InterPro" id="IPR018159">
    <property type="entry name" value="Spectrin/alpha-actinin"/>
</dbReference>
<gene>
    <name evidence="11" type="ORF">RIMI_LOCUS14820934</name>
</gene>
<dbReference type="SUPFAM" id="SSF57997">
    <property type="entry name" value="Tropomyosin"/>
    <property type="match status" value="1"/>
</dbReference>
<dbReference type="InterPro" id="IPR055419">
    <property type="entry name" value="Spectrin_PEPL/EVPL"/>
</dbReference>
<protein>
    <recommendedName>
        <fullName evidence="10">SH3 domain-containing protein</fullName>
    </recommendedName>
</protein>
<dbReference type="Pfam" id="PF21097">
    <property type="entry name" value="SR_plectin_7"/>
    <property type="match status" value="1"/>
</dbReference>
<dbReference type="InterPro" id="IPR001452">
    <property type="entry name" value="SH3_domain"/>
</dbReference>
<evidence type="ECO:0000256" key="4">
    <source>
        <dbReference type="ARBA" id="ARBA00022490"/>
    </source>
</evidence>
<dbReference type="Proteomes" id="UP001176940">
    <property type="component" value="Unassembled WGS sequence"/>
</dbReference>
<feature type="coiled-coil region" evidence="9">
    <location>
        <begin position="1288"/>
        <end position="1382"/>
    </location>
</feature>
<feature type="coiled-coil region" evidence="9">
    <location>
        <begin position="201"/>
        <end position="228"/>
    </location>
</feature>
<evidence type="ECO:0000256" key="3">
    <source>
        <dbReference type="ARBA" id="ARBA00022443"/>
    </source>
</evidence>
<feature type="coiled-coil region" evidence="9">
    <location>
        <begin position="1466"/>
        <end position="1500"/>
    </location>
</feature>
<feature type="coiled-coil region" evidence="9">
    <location>
        <begin position="1526"/>
        <end position="1711"/>
    </location>
</feature>
<reference evidence="11" key="1">
    <citation type="submission" date="2023-07" db="EMBL/GenBank/DDBJ databases">
        <authorList>
            <person name="Stuckert A."/>
        </authorList>
    </citation>
    <scope>NUCLEOTIDE SEQUENCE</scope>
</reference>
<dbReference type="EMBL" id="CAUEEQ010038856">
    <property type="protein sequence ID" value="CAJ0954742.1"/>
    <property type="molecule type" value="Genomic_DNA"/>
</dbReference>
<evidence type="ECO:0000256" key="8">
    <source>
        <dbReference type="PROSITE-ProRule" id="PRU00192"/>
    </source>
</evidence>
<name>A0ABN9LZ39_9NEOB</name>
<feature type="coiled-coil region" evidence="9">
    <location>
        <begin position="1735"/>
        <end position="1872"/>
    </location>
</feature>
<evidence type="ECO:0000256" key="2">
    <source>
        <dbReference type="ARBA" id="ARBA00009109"/>
    </source>
</evidence>
<dbReference type="PANTHER" id="PTHR23169:SF10">
    <property type="entry name" value="PERIPLAKIN"/>
    <property type="match status" value="1"/>
</dbReference>
<dbReference type="Pfam" id="PF17902">
    <property type="entry name" value="SH3_10"/>
    <property type="match status" value="1"/>
</dbReference>
<evidence type="ECO:0000256" key="9">
    <source>
        <dbReference type="SAM" id="Coils"/>
    </source>
</evidence>
<dbReference type="InterPro" id="IPR011049">
    <property type="entry name" value="Serralysin-like_metalloprot_C"/>
</dbReference>
<keyword evidence="3 8" id="KW-0728">SH3 domain</keyword>
<dbReference type="Pfam" id="PF26346">
    <property type="entry name" value="Plectin_PPL"/>
    <property type="match status" value="3"/>
</dbReference>
<dbReference type="SUPFAM" id="SSF101967">
    <property type="entry name" value="Adhesin YadA, collagen-binding domain"/>
    <property type="match status" value="1"/>
</dbReference>
<comment type="subcellular location">
    <subcellularLocation>
        <location evidence="1">Cytoplasm</location>
    </subcellularLocation>
</comment>
<dbReference type="SUPFAM" id="SSF46966">
    <property type="entry name" value="Spectrin repeat"/>
    <property type="match status" value="2"/>
</dbReference>
<dbReference type="Gene3D" id="2.30.30.40">
    <property type="entry name" value="SH3 Domains"/>
    <property type="match status" value="1"/>
</dbReference>
<dbReference type="InterPro" id="IPR041615">
    <property type="entry name" value="Desmoplakin_SH3"/>
</dbReference>